<sequence length="261" mass="30579">MIIKLSNVKSDQESIFELIAHLKNLNLQRNRQIQEFRFDGDPTVEELLNVSTPISFRIKPEKYEMDNIEWGNLVALTTIDYMKKFNFMNILELKDRVLVVQNAFSDFDMFSHAFRALEAKKAEISYPDNSEIFMKMEPVICESLEKSIKCKLPGRLGELKITTEEFLLLASIFFCNPAISKLSDSGKITLSFYQNLYTSCLLQYCLLSYQNNGPCRFTDLLLLYPSIKKTHEEIGYHYFLCKTRIRNLPFKKLYDHEMLQL</sequence>
<dbReference type="Gene3D" id="1.10.565.10">
    <property type="entry name" value="Retinoid X Receptor"/>
    <property type="match status" value="1"/>
</dbReference>
<evidence type="ECO:0000256" key="1">
    <source>
        <dbReference type="ARBA" id="ARBA00005993"/>
    </source>
</evidence>
<evidence type="ECO:0000313" key="7">
    <source>
        <dbReference type="Proteomes" id="UP000829354"/>
    </source>
</evidence>
<accession>A0AAE9F9G4</accession>
<dbReference type="AlphaFoldDB" id="A0AAE9F9G4"/>
<dbReference type="InterPro" id="IPR035500">
    <property type="entry name" value="NHR-like_dom_sf"/>
</dbReference>
<evidence type="ECO:0000313" key="6">
    <source>
        <dbReference type="EMBL" id="UMM37506.1"/>
    </source>
</evidence>
<dbReference type="PANTHER" id="PTHR45886">
    <property type="entry name" value="NUCLEAR HORMONE RECEPTOR FAMILY-RELATED-RELATED"/>
    <property type="match status" value="1"/>
</dbReference>
<dbReference type="Proteomes" id="UP000829354">
    <property type="component" value="Chromosome V"/>
</dbReference>
<proteinExistence type="inferred from homology"/>
<evidence type="ECO:0000259" key="5">
    <source>
        <dbReference type="PROSITE" id="PS51843"/>
    </source>
</evidence>
<keyword evidence="7" id="KW-1185">Reference proteome</keyword>
<dbReference type="Pfam" id="PF00104">
    <property type="entry name" value="Hormone_recep"/>
    <property type="match status" value="1"/>
</dbReference>
<comment type="similarity">
    <text evidence="1">Belongs to the nuclear hormone receptor family.</text>
</comment>
<organism evidence="6 7">
    <name type="scientific">Caenorhabditis briggsae</name>
    <dbReference type="NCBI Taxonomy" id="6238"/>
    <lineage>
        <taxon>Eukaryota</taxon>
        <taxon>Metazoa</taxon>
        <taxon>Ecdysozoa</taxon>
        <taxon>Nematoda</taxon>
        <taxon>Chromadorea</taxon>
        <taxon>Rhabditida</taxon>
        <taxon>Rhabditina</taxon>
        <taxon>Rhabditomorpha</taxon>
        <taxon>Rhabditoidea</taxon>
        <taxon>Rhabditidae</taxon>
        <taxon>Peloderinae</taxon>
        <taxon>Caenorhabditis</taxon>
    </lineage>
</organism>
<dbReference type="PANTHER" id="PTHR45886:SF8">
    <property type="entry name" value="NUCLEAR HORMONE RECEPTOR FAMILY-RELATED"/>
    <property type="match status" value="1"/>
</dbReference>
<gene>
    <name evidence="6" type="ORF">L5515_009253</name>
</gene>
<evidence type="ECO:0000256" key="2">
    <source>
        <dbReference type="ARBA" id="ARBA00023015"/>
    </source>
</evidence>
<dbReference type="EMBL" id="CP092624">
    <property type="protein sequence ID" value="UMM37506.1"/>
    <property type="molecule type" value="Genomic_DNA"/>
</dbReference>
<keyword evidence="2" id="KW-0805">Transcription regulation</keyword>
<dbReference type="SMART" id="SM00430">
    <property type="entry name" value="HOLI"/>
    <property type="match status" value="1"/>
</dbReference>
<reference evidence="6 7" key="1">
    <citation type="submission" date="2022-04" db="EMBL/GenBank/DDBJ databases">
        <title>Chromosome-level reference genomes for two strains of Caenorhabditis briggsae: an improved platform for comparative genomics.</title>
        <authorList>
            <person name="Stevens L."/>
            <person name="Andersen E."/>
        </authorList>
    </citation>
    <scope>NUCLEOTIDE SEQUENCE [LARGE SCALE GENOMIC DNA]</scope>
    <source>
        <strain evidence="6">VX34</strain>
        <tissue evidence="6">Whole-organism</tissue>
    </source>
</reference>
<evidence type="ECO:0000256" key="4">
    <source>
        <dbReference type="ARBA" id="ARBA00023170"/>
    </source>
</evidence>
<keyword evidence="4" id="KW-0675">Receptor</keyword>
<feature type="domain" description="NR LBD" evidence="5">
    <location>
        <begin position="39"/>
        <end position="260"/>
    </location>
</feature>
<dbReference type="InterPro" id="IPR000536">
    <property type="entry name" value="Nucl_hrmn_rcpt_lig-bd"/>
</dbReference>
<keyword evidence="3" id="KW-0804">Transcription</keyword>
<name>A0AAE9F9G4_CAEBR</name>
<dbReference type="PROSITE" id="PS51843">
    <property type="entry name" value="NR_LBD"/>
    <property type="match status" value="1"/>
</dbReference>
<dbReference type="SUPFAM" id="SSF48508">
    <property type="entry name" value="Nuclear receptor ligand-binding domain"/>
    <property type="match status" value="1"/>
</dbReference>
<protein>
    <recommendedName>
        <fullName evidence="5">NR LBD domain-containing protein</fullName>
    </recommendedName>
</protein>
<evidence type="ECO:0000256" key="3">
    <source>
        <dbReference type="ARBA" id="ARBA00023163"/>
    </source>
</evidence>